<keyword evidence="7 8" id="KW-0472">Membrane</keyword>
<evidence type="ECO:0000313" key="9">
    <source>
        <dbReference type="EMBL" id="KAG8036721.1"/>
    </source>
</evidence>
<dbReference type="GO" id="GO:0016020">
    <property type="term" value="C:membrane"/>
    <property type="evidence" value="ECO:0007669"/>
    <property type="project" value="UniProtKB-SubCell"/>
</dbReference>
<evidence type="ECO:0000256" key="3">
    <source>
        <dbReference type="ARBA" id="ARBA00022676"/>
    </source>
</evidence>
<dbReference type="PANTHER" id="PTHR21461:SF40">
    <property type="entry name" value="GLYCOSYLTRANSFERASE FAMILY 92 PROTEIN"/>
    <property type="match status" value="1"/>
</dbReference>
<keyword evidence="10" id="KW-1185">Reference proteome</keyword>
<evidence type="ECO:0000256" key="5">
    <source>
        <dbReference type="ARBA" id="ARBA00022692"/>
    </source>
</evidence>
<keyword evidence="6 8" id="KW-1133">Transmembrane helix</keyword>
<keyword evidence="4 8" id="KW-0808">Transferase</keyword>
<dbReference type="EMBL" id="JAAOIC020000048">
    <property type="protein sequence ID" value="KAG8036721.1"/>
    <property type="molecule type" value="Genomic_DNA"/>
</dbReference>
<organism evidence="9 10">
    <name type="scientific">Cotesia typhae</name>
    <dbReference type="NCBI Taxonomy" id="2053667"/>
    <lineage>
        <taxon>Eukaryota</taxon>
        <taxon>Metazoa</taxon>
        <taxon>Ecdysozoa</taxon>
        <taxon>Arthropoda</taxon>
        <taxon>Hexapoda</taxon>
        <taxon>Insecta</taxon>
        <taxon>Pterygota</taxon>
        <taxon>Neoptera</taxon>
        <taxon>Endopterygota</taxon>
        <taxon>Hymenoptera</taxon>
        <taxon>Apocrita</taxon>
        <taxon>Ichneumonoidea</taxon>
        <taxon>Braconidae</taxon>
        <taxon>Microgastrinae</taxon>
        <taxon>Cotesia</taxon>
    </lineage>
</organism>
<accession>A0A8J5UY30</accession>
<evidence type="ECO:0000256" key="4">
    <source>
        <dbReference type="ARBA" id="ARBA00022679"/>
    </source>
</evidence>
<dbReference type="PANTHER" id="PTHR21461">
    <property type="entry name" value="GLYCOSYLTRANSFERASE FAMILY 92 PROTEIN"/>
    <property type="match status" value="1"/>
</dbReference>
<feature type="transmembrane region" description="Helical" evidence="8">
    <location>
        <begin position="12"/>
        <end position="30"/>
    </location>
</feature>
<comment type="subcellular location">
    <subcellularLocation>
        <location evidence="1">Membrane</location>
        <topology evidence="1">Single-pass membrane protein</topology>
    </subcellularLocation>
</comment>
<sequence length="497" mass="58384">MTCYKLWTSKYFRIIIGCCLLGFVLFCTSFKRIQLLRAYKFQSSIVDIIDLEIQYMSNEIYPESDHWISVQSLNGHIYSAYLDMRPKVIVNNNYKSHMNTVWATIRVIAILPSDTKSDEVVCVFKLESKDREFFYEKVTASEVKFFDDNWKLKYSSAFITCDLTHVSYYNYDLLYEKQQLPQSVGIIQKNADNSSLQFVDINYPPNGISQMDWPSDKFMALCVPVLHHKFDRPLELIEFIEYYRLMGVNRFVFYNSSVSQDVSKVLKFYHTEEYDLIKIQQWNLPASYIYEKTLRLEGLYGALNDCLYRNSLHNYFRYVGVFDVDEFLIPKVHKNFTDLMKFLDPSEKDYDYVSFLFRHVYFYTMYPDVKENSGKKDPYLFTKAKIQRLRDPHPAGVKSRYIIRARDAIEIGNYKSTKLLKDASGEMIVEPDVALLHHYAPCEAEETGCYLKPVEIDRTALRFTSELARNVALACRNIFSNHKCPSSKKRMPGELNS</sequence>
<reference evidence="9" key="1">
    <citation type="submission" date="2020-03" db="EMBL/GenBank/DDBJ databases">
        <authorList>
            <person name="Chebbi M.A."/>
            <person name="Drezen J.M."/>
        </authorList>
    </citation>
    <scope>NUCLEOTIDE SEQUENCE</scope>
    <source>
        <tissue evidence="9">Whole body</tissue>
    </source>
</reference>
<gene>
    <name evidence="9" type="ORF">G9C98_004043</name>
</gene>
<evidence type="ECO:0000256" key="2">
    <source>
        <dbReference type="ARBA" id="ARBA00007647"/>
    </source>
</evidence>
<evidence type="ECO:0000256" key="8">
    <source>
        <dbReference type="RuleBase" id="RU366017"/>
    </source>
</evidence>
<proteinExistence type="inferred from homology"/>
<comment type="caution">
    <text evidence="9">The sequence shown here is derived from an EMBL/GenBank/DDBJ whole genome shotgun (WGS) entry which is preliminary data.</text>
</comment>
<dbReference type="InterPro" id="IPR008166">
    <property type="entry name" value="Glyco_transf_92"/>
</dbReference>
<evidence type="ECO:0000256" key="1">
    <source>
        <dbReference type="ARBA" id="ARBA00004167"/>
    </source>
</evidence>
<dbReference type="EC" id="2.4.1.-" evidence="8"/>
<keyword evidence="5 8" id="KW-0812">Transmembrane</keyword>
<dbReference type="AlphaFoldDB" id="A0A8J5UY30"/>
<dbReference type="GO" id="GO:0016757">
    <property type="term" value="F:glycosyltransferase activity"/>
    <property type="evidence" value="ECO:0007669"/>
    <property type="project" value="UniProtKB-UniRule"/>
</dbReference>
<dbReference type="Proteomes" id="UP000729913">
    <property type="component" value="Unassembled WGS sequence"/>
</dbReference>
<evidence type="ECO:0000256" key="7">
    <source>
        <dbReference type="ARBA" id="ARBA00023136"/>
    </source>
</evidence>
<reference evidence="9" key="2">
    <citation type="submission" date="2021-04" db="EMBL/GenBank/DDBJ databases">
        <title>Genome-wide patterns of bracovirus chromosomal integration into multiple host tissues during parasitism.</title>
        <authorList>
            <person name="Chebbi M.A.C."/>
        </authorList>
    </citation>
    <scope>NUCLEOTIDE SEQUENCE</scope>
    <source>
        <tissue evidence="9">Whole body</tissue>
    </source>
</reference>
<dbReference type="GO" id="GO:0005737">
    <property type="term" value="C:cytoplasm"/>
    <property type="evidence" value="ECO:0007669"/>
    <property type="project" value="TreeGrafter"/>
</dbReference>
<evidence type="ECO:0000313" key="10">
    <source>
        <dbReference type="Proteomes" id="UP000729913"/>
    </source>
</evidence>
<keyword evidence="3 8" id="KW-0328">Glycosyltransferase</keyword>
<name>A0A8J5UY30_9HYME</name>
<comment type="similarity">
    <text evidence="2 8">Belongs to the glycosyltransferase 92 family.</text>
</comment>
<evidence type="ECO:0000256" key="6">
    <source>
        <dbReference type="ARBA" id="ARBA00022989"/>
    </source>
</evidence>
<dbReference type="Pfam" id="PF01697">
    <property type="entry name" value="Glyco_transf_92"/>
    <property type="match status" value="1"/>
</dbReference>
<dbReference type="OrthoDB" id="2526284at2759"/>
<protein>
    <recommendedName>
        <fullName evidence="8">Glycosyltransferase family 92 protein</fullName>
        <ecNumber evidence="8">2.4.1.-</ecNumber>
    </recommendedName>
</protein>